<evidence type="ECO:0000313" key="2">
    <source>
        <dbReference type="EMBL" id="KAB1066109.1"/>
    </source>
</evidence>
<dbReference type="RefSeq" id="WP_151166097.1">
    <property type="nucleotide sequence ID" value="NZ_WACR01000001.1"/>
</dbReference>
<evidence type="ECO:0000313" key="3">
    <source>
        <dbReference type="Proteomes" id="UP000435357"/>
    </source>
</evidence>
<feature type="transmembrane region" description="Helical" evidence="1">
    <location>
        <begin position="102"/>
        <end position="124"/>
    </location>
</feature>
<dbReference type="EMBL" id="WACR01000001">
    <property type="protein sequence ID" value="KAB1066109.1"/>
    <property type="molecule type" value="Genomic_DNA"/>
</dbReference>
<keyword evidence="3" id="KW-1185">Reference proteome</keyword>
<dbReference type="Proteomes" id="UP000435357">
    <property type="component" value="Unassembled WGS sequence"/>
</dbReference>
<accession>A0A6N6MAT9</accession>
<feature type="transmembrane region" description="Helical" evidence="1">
    <location>
        <begin position="71"/>
        <end position="90"/>
    </location>
</feature>
<proteinExistence type="predicted"/>
<keyword evidence="1" id="KW-0812">Transmembrane</keyword>
<keyword evidence="1" id="KW-1133">Transmembrane helix</keyword>
<keyword evidence="1" id="KW-0472">Membrane</keyword>
<feature type="transmembrane region" description="Helical" evidence="1">
    <location>
        <begin position="130"/>
        <end position="149"/>
    </location>
</feature>
<protein>
    <submittedName>
        <fullName evidence="2">Uncharacterized protein</fullName>
    </submittedName>
</protein>
<organism evidence="2 3">
    <name type="scientific">Salibacter halophilus</name>
    <dbReference type="NCBI Taxonomy" id="1803916"/>
    <lineage>
        <taxon>Bacteria</taxon>
        <taxon>Pseudomonadati</taxon>
        <taxon>Bacteroidota</taxon>
        <taxon>Flavobacteriia</taxon>
        <taxon>Flavobacteriales</taxon>
        <taxon>Salibacteraceae</taxon>
        <taxon>Salibacter</taxon>
    </lineage>
</organism>
<evidence type="ECO:0000256" key="1">
    <source>
        <dbReference type="SAM" id="Phobius"/>
    </source>
</evidence>
<name>A0A6N6MAT9_9FLAO</name>
<sequence length="163" mass="18952">MKAKYLFSHKWKPIGLTLFIIGLTLGTIGVLSSYEPVFLDVRVPDFFGNSSFLNNGSSSETGWPQMRKNNLFDEIALSLLLIGGLLSILAKEKNEDEMIMKLRLESLLWSAIVNGILIFITVWLIYDLDFYFVMITELFFFYLLFILRFNFVLMRQKKLVDEE</sequence>
<reference evidence="2 3" key="1">
    <citation type="submission" date="2019-09" db="EMBL/GenBank/DDBJ databases">
        <title>Genomes of Cryomorphaceae.</title>
        <authorList>
            <person name="Bowman J.P."/>
        </authorList>
    </citation>
    <scope>NUCLEOTIDE SEQUENCE [LARGE SCALE GENOMIC DNA]</scope>
    <source>
        <strain evidence="2 3">KCTC 52047</strain>
    </source>
</reference>
<gene>
    <name evidence="2" type="ORF">F3059_01165</name>
</gene>
<dbReference type="OrthoDB" id="894278at2"/>
<dbReference type="AlphaFoldDB" id="A0A6N6MAT9"/>
<comment type="caution">
    <text evidence="2">The sequence shown here is derived from an EMBL/GenBank/DDBJ whole genome shotgun (WGS) entry which is preliminary data.</text>
</comment>